<dbReference type="Pfam" id="PF02674">
    <property type="entry name" value="Colicin_V"/>
    <property type="match status" value="1"/>
</dbReference>
<feature type="transmembrane region" description="Helical" evidence="5">
    <location>
        <begin position="101"/>
        <end position="119"/>
    </location>
</feature>
<evidence type="ECO:0000313" key="6">
    <source>
        <dbReference type="EMBL" id="MST31202.1"/>
    </source>
</evidence>
<dbReference type="Proteomes" id="UP000437736">
    <property type="component" value="Unassembled WGS sequence"/>
</dbReference>
<keyword evidence="3 5" id="KW-1133">Transmembrane helix</keyword>
<evidence type="ECO:0000256" key="4">
    <source>
        <dbReference type="ARBA" id="ARBA00023136"/>
    </source>
</evidence>
<name>A0ABW9QN76_9ACTN</name>
<dbReference type="GO" id="GO:0008233">
    <property type="term" value="F:peptidase activity"/>
    <property type="evidence" value="ECO:0007669"/>
    <property type="project" value="UniProtKB-KW"/>
</dbReference>
<proteinExistence type="predicted"/>
<dbReference type="Pfam" id="PF13365">
    <property type="entry name" value="Trypsin_2"/>
    <property type="match status" value="1"/>
</dbReference>
<dbReference type="NCBIfam" id="NF033740">
    <property type="entry name" value="MarP_fam_protase"/>
    <property type="match status" value="1"/>
</dbReference>
<reference evidence="6 7" key="1">
    <citation type="submission" date="2019-11" db="EMBL/GenBank/DDBJ databases">
        <title>Acidiferrimicrobium australis gen. nov., sp. nov., an acidophilic and obligately heterotrophic, member of the Actinobacteria that catalyses dissimilatory oxido- reduction of iron isolated from metal-rich acidic water in Chile.</title>
        <authorList>
            <person name="Gonzalez D."/>
            <person name="Huber K."/>
            <person name="Hedrich S."/>
            <person name="Rojas-Villalobos C."/>
            <person name="Quatrini R."/>
            <person name="Dinamarca M.A."/>
            <person name="Schwarz A."/>
            <person name="Canales C."/>
            <person name="Nancucheo I."/>
        </authorList>
    </citation>
    <scope>NUCLEOTIDE SEQUENCE [LARGE SCALE GENOMIC DNA]</scope>
    <source>
        <strain evidence="6 7">USS-CCA1</strain>
    </source>
</reference>
<dbReference type="InterPro" id="IPR003825">
    <property type="entry name" value="Colicin-V_CvpA"/>
</dbReference>
<feature type="transmembrane region" description="Helical" evidence="5">
    <location>
        <begin position="31"/>
        <end position="54"/>
    </location>
</feature>
<keyword evidence="6" id="KW-0378">Hydrolase</keyword>
<dbReference type="InterPro" id="IPR047680">
    <property type="entry name" value="MarP-like"/>
</dbReference>
<dbReference type="Gene3D" id="2.40.10.10">
    <property type="entry name" value="Trypsin-like serine proteases"/>
    <property type="match status" value="2"/>
</dbReference>
<dbReference type="SUPFAM" id="SSF50494">
    <property type="entry name" value="Trypsin-like serine proteases"/>
    <property type="match status" value="1"/>
</dbReference>
<evidence type="ECO:0000256" key="1">
    <source>
        <dbReference type="ARBA" id="ARBA00004141"/>
    </source>
</evidence>
<gene>
    <name evidence="6" type="ORF">GHK86_00455</name>
</gene>
<evidence type="ECO:0000256" key="3">
    <source>
        <dbReference type="ARBA" id="ARBA00022989"/>
    </source>
</evidence>
<comment type="caution">
    <text evidence="6">The sequence shown here is derived from an EMBL/GenBank/DDBJ whole genome shotgun (WGS) entry which is preliminary data.</text>
</comment>
<dbReference type="PRINTS" id="PR00834">
    <property type="entry name" value="PROTEASES2C"/>
</dbReference>
<keyword evidence="4 5" id="KW-0472">Membrane</keyword>
<dbReference type="GO" id="GO:0006508">
    <property type="term" value="P:proteolysis"/>
    <property type="evidence" value="ECO:0007669"/>
    <property type="project" value="UniProtKB-KW"/>
</dbReference>
<protein>
    <submittedName>
        <fullName evidence="6">MarP family serine protease</fullName>
    </submittedName>
</protein>
<sequence length="391" mass="39427">MDALDGILLAVAVLAAVGGYRAGFFTRVLSWVGLAAGVYLAARYLPRIVSLLALSSATSRLAVAAAVLVGAAFVGQAAGILLGGRLHGVLPLGPLRSFDKLVGGAVGVVGVATALWLLLPSISSVPGWPASAARHSSIARWFSGSLPPPPNALEALRRLVADDGLPQVFASLHAGGAVGRPPASSPLPAALLARVEASTVKVQGQACNRIQDGSGFAVAPDLVLTNAHVVAGEPAGATSVLLPDGSTLPASVVMYDPNRDLALLRVPGLGERPLPLATARVGGRGDVLGHPGGAIHLAVSPYVVSQEITAVGEDLYDRHRTRRDVFVLGAALAPGDSGGPLVDVHGRVVGVAFAIAVGQAGTAYALTTHEIRPDLAGTHPHAVATGACLTS</sequence>
<evidence type="ECO:0000313" key="7">
    <source>
        <dbReference type="Proteomes" id="UP000437736"/>
    </source>
</evidence>
<dbReference type="PANTHER" id="PTHR43019:SF23">
    <property type="entry name" value="PROTEASE DO-LIKE 5, CHLOROPLASTIC"/>
    <property type="match status" value="1"/>
</dbReference>
<evidence type="ECO:0000256" key="2">
    <source>
        <dbReference type="ARBA" id="ARBA00022692"/>
    </source>
</evidence>
<keyword evidence="6" id="KW-0645">Protease</keyword>
<feature type="transmembrane region" description="Helical" evidence="5">
    <location>
        <begin position="61"/>
        <end position="81"/>
    </location>
</feature>
<keyword evidence="7" id="KW-1185">Reference proteome</keyword>
<dbReference type="PANTHER" id="PTHR43019">
    <property type="entry name" value="SERINE ENDOPROTEASE DEGS"/>
    <property type="match status" value="1"/>
</dbReference>
<keyword evidence="2 5" id="KW-0812">Transmembrane</keyword>
<dbReference type="InterPro" id="IPR009003">
    <property type="entry name" value="Peptidase_S1_PA"/>
</dbReference>
<comment type="subcellular location">
    <subcellularLocation>
        <location evidence="1">Membrane</location>
        <topology evidence="1">Multi-pass membrane protein</topology>
    </subcellularLocation>
</comment>
<dbReference type="EMBL" id="WJHE01000018">
    <property type="protein sequence ID" value="MST31202.1"/>
    <property type="molecule type" value="Genomic_DNA"/>
</dbReference>
<dbReference type="InterPro" id="IPR043504">
    <property type="entry name" value="Peptidase_S1_PA_chymotrypsin"/>
</dbReference>
<evidence type="ECO:0000256" key="5">
    <source>
        <dbReference type="SAM" id="Phobius"/>
    </source>
</evidence>
<dbReference type="InterPro" id="IPR001940">
    <property type="entry name" value="Peptidase_S1C"/>
</dbReference>
<accession>A0ABW9QN76</accession>
<organism evidence="6 7">
    <name type="scientific">Acidiferrimicrobium australe</name>
    <dbReference type="NCBI Taxonomy" id="2664430"/>
    <lineage>
        <taxon>Bacteria</taxon>
        <taxon>Bacillati</taxon>
        <taxon>Actinomycetota</taxon>
        <taxon>Acidimicrobiia</taxon>
        <taxon>Acidimicrobiales</taxon>
        <taxon>Acidimicrobiaceae</taxon>
        <taxon>Acidiferrimicrobium</taxon>
    </lineage>
</organism>